<organism evidence="13 14">
    <name type="scientific">Pseudidiomarina planktonica</name>
    <dbReference type="NCBI Taxonomy" id="1323738"/>
    <lineage>
        <taxon>Bacteria</taxon>
        <taxon>Pseudomonadati</taxon>
        <taxon>Pseudomonadota</taxon>
        <taxon>Gammaproteobacteria</taxon>
        <taxon>Alteromonadales</taxon>
        <taxon>Idiomarinaceae</taxon>
        <taxon>Pseudidiomarina</taxon>
    </lineage>
</organism>
<evidence type="ECO:0000313" key="13">
    <source>
        <dbReference type="EMBL" id="SMQ61630.1"/>
    </source>
</evidence>
<evidence type="ECO:0000256" key="9">
    <source>
        <dbReference type="ARBA" id="ARBA00023136"/>
    </source>
</evidence>
<dbReference type="Gene3D" id="3.30.420.380">
    <property type="match status" value="1"/>
</dbReference>
<evidence type="ECO:0000256" key="7">
    <source>
        <dbReference type="ARBA" id="ARBA00022927"/>
    </source>
</evidence>
<dbReference type="PIRSF" id="PIRSF015761">
    <property type="entry name" value="Protein_L"/>
    <property type="match status" value="1"/>
</dbReference>
<dbReference type="GO" id="GO:0015627">
    <property type="term" value="C:type II protein secretion system complex"/>
    <property type="evidence" value="ECO:0007669"/>
    <property type="project" value="InterPro"/>
</dbReference>
<evidence type="ECO:0000256" key="5">
    <source>
        <dbReference type="ARBA" id="ARBA00022519"/>
    </source>
</evidence>
<keyword evidence="3 10" id="KW-0813">Transport</keyword>
<proteinExistence type="inferred from homology"/>
<comment type="similarity">
    <text evidence="2 10">Belongs to the GSP L family.</text>
</comment>
<dbReference type="InterPro" id="IPR024230">
    <property type="entry name" value="GspL_cyto_dom"/>
</dbReference>
<keyword evidence="7 10" id="KW-0653">Protein transport</keyword>
<evidence type="ECO:0000256" key="6">
    <source>
        <dbReference type="ARBA" id="ARBA00022692"/>
    </source>
</evidence>
<dbReference type="AlphaFoldDB" id="A0A1Y6EL06"/>
<evidence type="ECO:0000259" key="12">
    <source>
        <dbReference type="Pfam" id="PF12693"/>
    </source>
</evidence>
<protein>
    <recommendedName>
        <fullName evidence="10">Type II secretion system protein L</fullName>
        <shortName evidence="10">T2SS protein L</shortName>
    </recommendedName>
</protein>
<dbReference type="Pfam" id="PF05134">
    <property type="entry name" value="T2SSL"/>
    <property type="match status" value="1"/>
</dbReference>
<name>A0A1Y6EL06_9GAMM</name>
<evidence type="ECO:0000256" key="8">
    <source>
        <dbReference type="ARBA" id="ARBA00022989"/>
    </source>
</evidence>
<dbReference type="InterPro" id="IPR025691">
    <property type="entry name" value="GspL_pp_dom"/>
</dbReference>
<dbReference type="CDD" id="cd24017">
    <property type="entry name" value="ASKHA_T2SSL_N"/>
    <property type="match status" value="1"/>
</dbReference>
<keyword evidence="8" id="KW-1133">Transmembrane helix</keyword>
<sequence length="413" mass="45705">MSKANERLYIRLPASTNQICHWLIWDAAAGELIASGELSSAEQLSQLSDKAASRETTVFVASHGIALRQISIPSGAQRHLNQVVPYALEEELASDIDSLHFAWPQKSKQPELPVAVVAHTQMQTWLQWLKQAGIQPKRMLPDVFMLPYKPKQWQAMQLTGGDTLVRTGAWSGFAIETQLFEQLASQLVADSLTPESMPEAIVHYGDLNWPQPPALLQAADIEVPLTVVGQSSGGIDLLQGKYRQKQQRQRSQHNWTPLAIAAGVVAVLGLSLQITQLVSLNSQQEQLSQQIEQTYKQTFPNETRIVNVRSQLNQHLQQVQGTGNQEGVLALLQQLEPAFAAQEELELELMRYDNGQLRLQVNGKSFEQLEAFRQLAEQSGRIRVSQGQVSQRDQQVSGAITVTWADASAGGAV</sequence>
<evidence type="ECO:0000259" key="11">
    <source>
        <dbReference type="Pfam" id="PF05134"/>
    </source>
</evidence>
<evidence type="ECO:0000256" key="1">
    <source>
        <dbReference type="ARBA" id="ARBA00004377"/>
    </source>
</evidence>
<evidence type="ECO:0000256" key="3">
    <source>
        <dbReference type="ARBA" id="ARBA00022448"/>
    </source>
</evidence>
<dbReference type="Gene3D" id="3.30.420.370">
    <property type="match status" value="1"/>
</dbReference>
<evidence type="ECO:0000256" key="10">
    <source>
        <dbReference type="PIRNR" id="PIRNR015761"/>
    </source>
</evidence>
<dbReference type="InterPro" id="IPR043129">
    <property type="entry name" value="ATPase_NBD"/>
</dbReference>
<dbReference type="SUPFAM" id="SSF53067">
    <property type="entry name" value="Actin-like ATPase domain"/>
    <property type="match status" value="2"/>
</dbReference>
<keyword evidence="5" id="KW-0997">Cell inner membrane</keyword>
<accession>A0A1Y6EL06</accession>
<keyword evidence="9" id="KW-0472">Membrane</keyword>
<feature type="domain" description="GspL periplasmic" evidence="12">
    <location>
        <begin position="252"/>
        <end position="402"/>
    </location>
</feature>
<evidence type="ECO:0000313" key="14">
    <source>
        <dbReference type="Proteomes" id="UP000194450"/>
    </source>
</evidence>
<keyword evidence="4" id="KW-1003">Cell membrane</keyword>
<dbReference type="Gene3D" id="3.30.1360.100">
    <property type="entry name" value="General secretion pathway protein M, EpsM"/>
    <property type="match status" value="1"/>
</dbReference>
<evidence type="ECO:0000256" key="4">
    <source>
        <dbReference type="ARBA" id="ARBA00022475"/>
    </source>
</evidence>
<dbReference type="EMBL" id="FXWH01000001">
    <property type="protein sequence ID" value="SMQ61630.1"/>
    <property type="molecule type" value="Genomic_DNA"/>
</dbReference>
<dbReference type="RefSeq" id="WP_086433758.1">
    <property type="nucleotide sequence ID" value="NZ_FXWH01000001.1"/>
</dbReference>
<comment type="subcellular location">
    <subcellularLocation>
        <location evidence="1">Cell inner membrane</location>
        <topology evidence="1">Single-pass membrane protein</topology>
    </subcellularLocation>
</comment>
<keyword evidence="6" id="KW-0812">Transmembrane</keyword>
<dbReference type="GO" id="GO:0015628">
    <property type="term" value="P:protein secretion by the type II secretion system"/>
    <property type="evidence" value="ECO:0007669"/>
    <property type="project" value="InterPro"/>
</dbReference>
<gene>
    <name evidence="13" type="ORF">SAMN06297229_0590</name>
</gene>
<dbReference type="InterPro" id="IPR007812">
    <property type="entry name" value="T2SS_protein-GspL"/>
</dbReference>
<dbReference type="Pfam" id="PF12693">
    <property type="entry name" value="GspL_C"/>
    <property type="match status" value="1"/>
</dbReference>
<comment type="function">
    <text evidence="10">Inner membrane component of the type II secretion system required for the energy-dependent secretion of extracellular factors such as proteases and toxins from the periplasm.</text>
</comment>
<dbReference type="GO" id="GO:0009276">
    <property type="term" value="C:Gram-negative-bacterium-type cell wall"/>
    <property type="evidence" value="ECO:0007669"/>
    <property type="project" value="InterPro"/>
</dbReference>
<dbReference type="GO" id="GO:0005886">
    <property type="term" value="C:plasma membrane"/>
    <property type="evidence" value="ECO:0007669"/>
    <property type="project" value="UniProtKB-SubCell"/>
</dbReference>
<dbReference type="NCBIfam" id="TIGR01709">
    <property type="entry name" value="typeII_sec_gspL"/>
    <property type="match status" value="1"/>
</dbReference>
<keyword evidence="14" id="KW-1185">Reference proteome</keyword>
<reference evidence="14" key="1">
    <citation type="submission" date="2017-04" db="EMBL/GenBank/DDBJ databases">
        <authorList>
            <person name="Varghese N."/>
            <person name="Submissions S."/>
        </authorList>
    </citation>
    <scope>NUCLEOTIDE SEQUENCE [LARGE SCALE GENOMIC DNA]</scope>
</reference>
<dbReference type="Proteomes" id="UP000194450">
    <property type="component" value="Unassembled WGS sequence"/>
</dbReference>
<evidence type="ECO:0000256" key="2">
    <source>
        <dbReference type="ARBA" id="ARBA00005318"/>
    </source>
</evidence>
<feature type="domain" description="GspL cytoplasmic actin-ATPase-like" evidence="11">
    <location>
        <begin position="8"/>
        <end position="245"/>
    </location>
</feature>
<dbReference type="OrthoDB" id="7011844at2"/>